<dbReference type="EMBL" id="MU276163">
    <property type="protein sequence ID" value="KAI0040843.1"/>
    <property type="molecule type" value="Genomic_DNA"/>
</dbReference>
<keyword evidence="2" id="KW-1185">Reference proteome</keyword>
<accession>A0ACB8RA05</accession>
<proteinExistence type="predicted"/>
<reference evidence="1" key="1">
    <citation type="submission" date="2021-02" db="EMBL/GenBank/DDBJ databases">
        <authorList>
            <consortium name="DOE Joint Genome Institute"/>
            <person name="Ahrendt S."/>
            <person name="Looney B.P."/>
            <person name="Miyauchi S."/>
            <person name="Morin E."/>
            <person name="Drula E."/>
            <person name="Courty P.E."/>
            <person name="Chicoki N."/>
            <person name="Fauchery L."/>
            <person name="Kohler A."/>
            <person name="Kuo A."/>
            <person name="Labutti K."/>
            <person name="Pangilinan J."/>
            <person name="Lipzen A."/>
            <person name="Riley R."/>
            <person name="Andreopoulos W."/>
            <person name="He G."/>
            <person name="Johnson J."/>
            <person name="Barry K.W."/>
            <person name="Grigoriev I.V."/>
            <person name="Nagy L."/>
            <person name="Hibbett D."/>
            <person name="Henrissat B."/>
            <person name="Matheny P.B."/>
            <person name="Labbe J."/>
            <person name="Martin F."/>
        </authorList>
    </citation>
    <scope>NUCLEOTIDE SEQUENCE</scope>
    <source>
        <strain evidence="1">FP105234-sp</strain>
    </source>
</reference>
<comment type="caution">
    <text evidence="1">The sequence shown here is derived from an EMBL/GenBank/DDBJ whole genome shotgun (WGS) entry which is preliminary data.</text>
</comment>
<protein>
    <submittedName>
        <fullName evidence="1">Uncharacterized protein</fullName>
    </submittedName>
</protein>
<gene>
    <name evidence="1" type="ORF">FA95DRAFT_1611471</name>
</gene>
<organism evidence="1 2">
    <name type="scientific">Auriscalpium vulgare</name>
    <dbReference type="NCBI Taxonomy" id="40419"/>
    <lineage>
        <taxon>Eukaryota</taxon>
        <taxon>Fungi</taxon>
        <taxon>Dikarya</taxon>
        <taxon>Basidiomycota</taxon>
        <taxon>Agaricomycotina</taxon>
        <taxon>Agaricomycetes</taxon>
        <taxon>Russulales</taxon>
        <taxon>Auriscalpiaceae</taxon>
        <taxon>Auriscalpium</taxon>
    </lineage>
</organism>
<dbReference type="Proteomes" id="UP000814033">
    <property type="component" value="Unassembled WGS sequence"/>
</dbReference>
<reference evidence="1" key="2">
    <citation type="journal article" date="2022" name="New Phytol.">
        <title>Evolutionary transition to the ectomycorrhizal habit in the genomes of a hyperdiverse lineage of mushroom-forming fungi.</title>
        <authorList>
            <person name="Looney B."/>
            <person name="Miyauchi S."/>
            <person name="Morin E."/>
            <person name="Drula E."/>
            <person name="Courty P.E."/>
            <person name="Kohler A."/>
            <person name="Kuo A."/>
            <person name="LaButti K."/>
            <person name="Pangilinan J."/>
            <person name="Lipzen A."/>
            <person name="Riley R."/>
            <person name="Andreopoulos W."/>
            <person name="He G."/>
            <person name="Johnson J."/>
            <person name="Nolan M."/>
            <person name="Tritt A."/>
            <person name="Barry K.W."/>
            <person name="Grigoriev I.V."/>
            <person name="Nagy L.G."/>
            <person name="Hibbett D."/>
            <person name="Henrissat B."/>
            <person name="Matheny P.B."/>
            <person name="Labbe J."/>
            <person name="Martin F.M."/>
        </authorList>
    </citation>
    <scope>NUCLEOTIDE SEQUENCE</scope>
    <source>
        <strain evidence="1">FP105234-sp</strain>
    </source>
</reference>
<name>A0ACB8RA05_9AGAM</name>
<sequence length="305" mass="32267">MPGQAGDTHPEGQPGAQDRVNVHLGTPSRVQIVYTPAPSTTPSSLAITFEAADQLAQRGSPAASSGQPRDAQSPLLPPSPIRETASMTPQSPGGFVTTKGAEIIQLKGFQDNGRGDAQRMADVDVPPPSPRRTSEGPNAQAAPIIPTLPQARPARPPSRHALQETTELPFSLPNNPLWEPPESLTSPRTDSETSFDDYEVFRHVQFPPMQPERVAPAQTITTQPLEPRASTSHIAVASPCAGLSTPARAADATITPLPRPCKTLHNGRNALADSMNVEPAGNAKRGCEVVDDRGGIRAKRQALGD</sequence>
<evidence type="ECO:0000313" key="1">
    <source>
        <dbReference type="EMBL" id="KAI0040843.1"/>
    </source>
</evidence>
<evidence type="ECO:0000313" key="2">
    <source>
        <dbReference type="Proteomes" id="UP000814033"/>
    </source>
</evidence>